<evidence type="ECO:0008006" key="4">
    <source>
        <dbReference type="Google" id="ProtNLM"/>
    </source>
</evidence>
<evidence type="ECO:0000313" key="2">
    <source>
        <dbReference type="EMBL" id="EJF59195.1"/>
    </source>
</evidence>
<gene>
    <name evidence="2" type="ORF">DICSQDRAFT_201355</name>
</gene>
<feature type="signal peptide" evidence="1">
    <location>
        <begin position="1"/>
        <end position="21"/>
    </location>
</feature>
<proteinExistence type="predicted"/>
<evidence type="ECO:0000313" key="3">
    <source>
        <dbReference type="Proteomes" id="UP000053319"/>
    </source>
</evidence>
<name>R7STZ7_DICSQ</name>
<dbReference type="RefSeq" id="XP_007368140.1">
    <property type="nucleotide sequence ID" value="XM_007368078.1"/>
</dbReference>
<evidence type="ECO:0000256" key="1">
    <source>
        <dbReference type="SAM" id="SignalP"/>
    </source>
</evidence>
<dbReference type="HOGENOM" id="CLU_118873_0_0_1"/>
<feature type="chain" id="PRO_5004456065" description="Glycopeptide" evidence="1">
    <location>
        <begin position="22"/>
        <end position="158"/>
    </location>
</feature>
<sequence>MQVTMLVSLIAFVASISSAVAETHTVHFINQCGAGTPTLVQDGNILSMGRDYVSDGPLISAIAPLGNCGLNGENCTTVETTLQNPTSPGNGSCTYINLYPPHTFRQAIGFGYYNGCDGLGSDCTSPNCPLSPGLPPIGGTPCVACQDDNVDLAITFCD</sequence>
<keyword evidence="1" id="KW-0732">Signal</keyword>
<reference evidence="2 3" key="1">
    <citation type="journal article" date="2012" name="Science">
        <title>The Paleozoic origin of enzymatic lignin decomposition reconstructed from 31 fungal genomes.</title>
        <authorList>
            <person name="Floudas D."/>
            <person name="Binder M."/>
            <person name="Riley R."/>
            <person name="Barry K."/>
            <person name="Blanchette R.A."/>
            <person name="Henrissat B."/>
            <person name="Martinez A.T."/>
            <person name="Otillar R."/>
            <person name="Spatafora J.W."/>
            <person name="Yadav J.S."/>
            <person name="Aerts A."/>
            <person name="Benoit I."/>
            <person name="Boyd A."/>
            <person name="Carlson A."/>
            <person name="Copeland A."/>
            <person name="Coutinho P.M."/>
            <person name="de Vries R.P."/>
            <person name="Ferreira P."/>
            <person name="Findley K."/>
            <person name="Foster B."/>
            <person name="Gaskell J."/>
            <person name="Glotzer D."/>
            <person name="Gorecki P."/>
            <person name="Heitman J."/>
            <person name="Hesse C."/>
            <person name="Hori C."/>
            <person name="Igarashi K."/>
            <person name="Jurgens J.A."/>
            <person name="Kallen N."/>
            <person name="Kersten P."/>
            <person name="Kohler A."/>
            <person name="Kuees U."/>
            <person name="Kumar T.K.A."/>
            <person name="Kuo A."/>
            <person name="LaButti K."/>
            <person name="Larrondo L.F."/>
            <person name="Lindquist E."/>
            <person name="Ling A."/>
            <person name="Lombard V."/>
            <person name="Lucas S."/>
            <person name="Lundell T."/>
            <person name="Martin R."/>
            <person name="McLaughlin D.J."/>
            <person name="Morgenstern I."/>
            <person name="Morin E."/>
            <person name="Murat C."/>
            <person name="Nagy L.G."/>
            <person name="Nolan M."/>
            <person name="Ohm R.A."/>
            <person name="Patyshakuliyeva A."/>
            <person name="Rokas A."/>
            <person name="Ruiz-Duenas F.J."/>
            <person name="Sabat G."/>
            <person name="Salamov A."/>
            <person name="Samejima M."/>
            <person name="Schmutz J."/>
            <person name="Slot J.C."/>
            <person name="St John F."/>
            <person name="Stenlid J."/>
            <person name="Sun H."/>
            <person name="Sun S."/>
            <person name="Syed K."/>
            <person name="Tsang A."/>
            <person name="Wiebenga A."/>
            <person name="Young D."/>
            <person name="Pisabarro A."/>
            <person name="Eastwood D.C."/>
            <person name="Martin F."/>
            <person name="Cullen D."/>
            <person name="Grigoriev I.V."/>
            <person name="Hibbett D.S."/>
        </authorList>
    </citation>
    <scope>NUCLEOTIDE SEQUENCE [LARGE SCALE GENOMIC DNA]</scope>
    <source>
        <strain evidence="2 3">LYAD-421 SS1</strain>
    </source>
</reference>
<protein>
    <recommendedName>
        <fullName evidence="4">Glycopeptide</fullName>
    </recommendedName>
</protein>
<dbReference type="GeneID" id="18841535"/>
<dbReference type="OrthoDB" id="3342934at2759"/>
<dbReference type="AlphaFoldDB" id="R7STZ7"/>
<dbReference type="KEGG" id="dsq:DICSQDRAFT_201355"/>
<accession>R7STZ7</accession>
<dbReference type="Proteomes" id="UP000053319">
    <property type="component" value="Unassembled WGS sequence"/>
</dbReference>
<organism evidence="2 3">
    <name type="scientific">Dichomitus squalens (strain LYAD-421)</name>
    <name type="common">Western red white-rot fungus</name>
    <dbReference type="NCBI Taxonomy" id="732165"/>
    <lineage>
        <taxon>Eukaryota</taxon>
        <taxon>Fungi</taxon>
        <taxon>Dikarya</taxon>
        <taxon>Basidiomycota</taxon>
        <taxon>Agaricomycotina</taxon>
        <taxon>Agaricomycetes</taxon>
        <taxon>Polyporales</taxon>
        <taxon>Polyporaceae</taxon>
        <taxon>Dichomitus</taxon>
    </lineage>
</organism>
<dbReference type="EMBL" id="JH719427">
    <property type="protein sequence ID" value="EJF59195.1"/>
    <property type="molecule type" value="Genomic_DNA"/>
</dbReference>